<dbReference type="Pfam" id="PF00515">
    <property type="entry name" value="TPR_1"/>
    <property type="match status" value="2"/>
</dbReference>
<gene>
    <name evidence="5" type="ORF">ENQ76_01005</name>
</gene>
<dbReference type="Gene3D" id="1.25.40.10">
    <property type="entry name" value="Tetratricopeptide repeat domain"/>
    <property type="match status" value="2"/>
</dbReference>
<feature type="repeat" description="TPR" evidence="3">
    <location>
        <begin position="115"/>
        <end position="148"/>
    </location>
</feature>
<evidence type="ECO:0000313" key="5">
    <source>
        <dbReference type="EMBL" id="HEN14033.1"/>
    </source>
</evidence>
<sequence>MRPCRPRWSVGNSGRRDASFLAPPWDIRPRRGGGRGEGRRSMSVDSVETLLQQARARSQKRDLSGAVSCYRQALDVDPDSAEALEGLAMVLFQAGDLPGAVEQFSRLALLQPQEARHYVNLGAVFNRQGQHAQAADALRKAIQRDRRSADAYYNLGIAQRKLNQSSMAISAYKEAVRLNPLMVEAYQNLGNLYSELGNYQLAIMNFQKALDIRPDFEKARVALQRAEDALEKTKAASSPFGRLVSADRLESEDADTAVETQGTPLDRQQVLFLARELRLLTEDYRNLLKGRLEPGIHNLQRVVAESKVSGLSLARAVTDLEEIYELWLQRGRELRQKAAELRDLCRR</sequence>
<dbReference type="SUPFAM" id="SSF48452">
    <property type="entry name" value="TPR-like"/>
    <property type="match status" value="1"/>
</dbReference>
<feature type="repeat" description="TPR" evidence="3">
    <location>
        <begin position="149"/>
        <end position="182"/>
    </location>
</feature>
<dbReference type="PANTHER" id="PTHR44858">
    <property type="entry name" value="TETRATRICOPEPTIDE REPEAT PROTEIN 6"/>
    <property type="match status" value="1"/>
</dbReference>
<keyword evidence="1" id="KW-0677">Repeat</keyword>
<proteinExistence type="predicted"/>
<organism evidence="5">
    <name type="scientific">Schlesneria paludicola</name>
    <dbReference type="NCBI Taxonomy" id="360056"/>
    <lineage>
        <taxon>Bacteria</taxon>
        <taxon>Pseudomonadati</taxon>
        <taxon>Planctomycetota</taxon>
        <taxon>Planctomycetia</taxon>
        <taxon>Planctomycetales</taxon>
        <taxon>Planctomycetaceae</taxon>
        <taxon>Schlesneria</taxon>
    </lineage>
</organism>
<dbReference type="Pfam" id="PF13181">
    <property type="entry name" value="TPR_8"/>
    <property type="match status" value="1"/>
</dbReference>
<feature type="region of interest" description="Disordered" evidence="4">
    <location>
        <begin position="1"/>
        <end position="45"/>
    </location>
</feature>
<evidence type="ECO:0000256" key="2">
    <source>
        <dbReference type="ARBA" id="ARBA00022803"/>
    </source>
</evidence>
<keyword evidence="2 3" id="KW-0802">TPR repeat</keyword>
<evidence type="ECO:0000256" key="3">
    <source>
        <dbReference type="PROSITE-ProRule" id="PRU00339"/>
    </source>
</evidence>
<dbReference type="PROSITE" id="PS50005">
    <property type="entry name" value="TPR"/>
    <property type="match status" value="5"/>
</dbReference>
<dbReference type="EMBL" id="DSOK01000030">
    <property type="protein sequence ID" value="HEN14033.1"/>
    <property type="molecule type" value="Genomic_DNA"/>
</dbReference>
<feature type="repeat" description="TPR" evidence="3">
    <location>
        <begin position="47"/>
        <end position="80"/>
    </location>
</feature>
<dbReference type="AlphaFoldDB" id="A0A7C2P1D4"/>
<dbReference type="InterPro" id="IPR050498">
    <property type="entry name" value="Ycf3"/>
</dbReference>
<accession>A0A7C2P1D4</accession>
<dbReference type="InterPro" id="IPR019734">
    <property type="entry name" value="TPR_rpt"/>
</dbReference>
<dbReference type="Pfam" id="PF13432">
    <property type="entry name" value="TPR_16"/>
    <property type="match status" value="1"/>
</dbReference>
<dbReference type="PANTHER" id="PTHR44858:SF1">
    <property type="entry name" value="UDP-N-ACETYLGLUCOSAMINE--PEPTIDE N-ACETYLGLUCOSAMINYLTRANSFERASE SPINDLY-RELATED"/>
    <property type="match status" value="1"/>
</dbReference>
<comment type="caution">
    <text evidence="5">The sequence shown here is derived from an EMBL/GenBank/DDBJ whole genome shotgun (WGS) entry which is preliminary data.</text>
</comment>
<feature type="repeat" description="TPR" evidence="3">
    <location>
        <begin position="81"/>
        <end position="114"/>
    </location>
</feature>
<reference evidence="5" key="1">
    <citation type="journal article" date="2020" name="mSystems">
        <title>Genome- and Community-Level Interaction Insights into Carbon Utilization and Element Cycling Functions of Hydrothermarchaeota in Hydrothermal Sediment.</title>
        <authorList>
            <person name="Zhou Z."/>
            <person name="Liu Y."/>
            <person name="Xu W."/>
            <person name="Pan J."/>
            <person name="Luo Z.H."/>
            <person name="Li M."/>
        </authorList>
    </citation>
    <scope>NUCLEOTIDE SEQUENCE [LARGE SCALE GENOMIC DNA]</scope>
    <source>
        <strain evidence="5">SpSt-339</strain>
    </source>
</reference>
<protein>
    <submittedName>
        <fullName evidence="5">Tetratricopeptide repeat protein</fullName>
    </submittedName>
</protein>
<dbReference type="SMART" id="SM00028">
    <property type="entry name" value="TPR"/>
    <property type="match status" value="5"/>
</dbReference>
<evidence type="ECO:0000256" key="4">
    <source>
        <dbReference type="SAM" id="MobiDB-lite"/>
    </source>
</evidence>
<feature type="repeat" description="TPR" evidence="3">
    <location>
        <begin position="183"/>
        <end position="216"/>
    </location>
</feature>
<dbReference type="InterPro" id="IPR011990">
    <property type="entry name" value="TPR-like_helical_dom_sf"/>
</dbReference>
<dbReference type="PROSITE" id="PS50293">
    <property type="entry name" value="TPR_REGION"/>
    <property type="match status" value="2"/>
</dbReference>
<name>A0A7C2P1D4_9PLAN</name>
<evidence type="ECO:0000256" key="1">
    <source>
        <dbReference type="ARBA" id="ARBA00022737"/>
    </source>
</evidence>